<evidence type="ECO:0000313" key="2">
    <source>
        <dbReference type="EMBL" id="CAG6634505.1"/>
    </source>
</evidence>
<feature type="chain" id="PRO_5035639024" description="Secreted protein" evidence="1">
    <location>
        <begin position="24"/>
        <end position="300"/>
    </location>
</feature>
<dbReference type="EMBL" id="HBUF01086651">
    <property type="protein sequence ID" value="CAG6634503.1"/>
    <property type="molecule type" value="Transcribed_RNA"/>
</dbReference>
<dbReference type="EMBL" id="HBUF01538877">
    <property type="protein sequence ID" value="CAG6754261.1"/>
    <property type="molecule type" value="Transcribed_RNA"/>
</dbReference>
<accession>A0A8D8VUU1</accession>
<dbReference type="EMBL" id="HBUF01086652">
    <property type="protein sequence ID" value="CAG6634505.1"/>
    <property type="molecule type" value="Transcribed_RNA"/>
</dbReference>
<dbReference type="AlphaFoldDB" id="A0A8D8VUU1"/>
<evidence type="ECO:0000256" key="1">
    <source>
        <dbReference type="SAM" id="SignalP"/>
    </source>
</evidence>
<name>A0A8D8VUU1_9HEMI</name>
<sequence length="300" mass="32418">MVLRRFPLTFLLPVLRLTPPLQSIQDRRKMDILSNDLPLMSTGITSDGNLLATAWTWSSGDGSLWSDEPHAASVISSVSSAVEEGIAQILAVQSGSTVTSPSASDEVHWRSLDRDAGFLVSISSTSFRFFRLAPRIGVQANSSTAPGLTCLQAGVMGVVAASYNIWTAGGRVAGHRRLVVISWRHLKFVFRSLNPVRSLSGTVTSFGSNSSANVFSFCILSFRWSVLSATPTSSSLRVLKMSLAADTTAPNCLRQLQRVVLMTWSSSPSLTKGWPAASNNLLFRERYLGCTVRTTNGMTA</sequence>
<dbReference type="EMBL" id="HBUF01538876">
    <property type="protein sequence ID" value="CAG6754259.1"/>
    <property type="molecule type" value="Transcribed_RNA"/>
</dbReference>
<evidence type="ECO:0008006" key="3">
    <source>
        <dbReference type="Google" id="ProtNLM"/>
    </source>
</evidence>
<organism evidence="2">
    <name type="scientific">Cacopsylla melanoneura</name>
    <dbReference type="NCBI Taxonomy" id="428564"/>
    <lineage>
        <taxon>Eukaryota</taxon>
        <taxon>Metazoa</taxon>
        <taxon>Ecdysozoa</taxon>
        <taxon>Arthropoda</taxon>
        <taxon>Hexapoda</taxon>
        <taxon>Insecta</taxon>
        <taxon>Pterygota</taxon>
        <taxon>Neoptera</taxon>
        <taxon>Paraneoptera</taxon>
        <taxon>Hemiptera</taxon>
        <taxon>Sternorrhyncha</taxon>
        <taxon>Psylloidea</taxon>
        <taxon>Psyllidae</taxon>
        <taxon>Psyllinae</taxon>
        <taxon>Cacopsylla</taxon>
    </lineage>
</organism>
<reference evidence="2" key="1">
    <citation type="submission" date="2021-05" db="EMBL/GenBank/DDBJ databases">
        <authorList>
            <person name="Alioto T."/>
            <person name="Alioto T."/>
            <person name="Gomez Garrido J."/>
        </authorList>
    </citation>
    <scope>NUCLEOTIDE SEQUENCE</scope>
</reference>
<protein>
    <recommendedName>
        <fullName evidence="3">Secreted protein</fullName>
    </recommendedName>
</protein>
<keyword evidence="1" id="KW-0732">Signal</keyword>
<feature type="signal peptide" evidence="1">
    <location>
        <begin position="1"/>
        <end position="23"/>
    </location>
</feature>
<proteinExistence type="predicted"/>